<dbReference type="OrthoDB" id="26525at2759"/>
<proteinExistence type="predicted"/>
<dbReference type="PANTHER" id="PTHR23049">
    <property type="entry name" value="MYOSIN REGULATORY LIGHT CHAIN 2"/>
    <property type="match status" value="1"/>
</dbReference>
<dbReference type="InParanoid" id="D2VUX3"/>
<dbReference type="SMART" id="SM00054">
    <property type="entry name" value="EFh"/>
    <property type="match status" value="3"/>
</dbReference>
<evidence type="ECO:0000313" key="5">
    <source>
        <dbReference type="Proteomes" id="UP000006671"/>
    </source>
</evidence>
<dbReference type="RefSeq" id="XP_002672138.1">
    <property type="nucleotide sequence ID" value="XM_002672092.1"/>
</dbReference>
<dbReference type="InterPro" id="IPR050403">
    <property type="entry name" value="Myosin_RLC"/>
</dbReference>
<organism evidence="5">
    <name type="scientific">Naegleria gruberi</name>
    <name type="common">Amoeba</name>
    <dbReference type="NCBI Taxonomy" id="5762"/>
    <lineage>
        <taxon>Eukaryota</taxon>
        <taxon>Discoba</taxon>
        <taxon>Heterolobosea</taxon>
        <taxon>Tetramitia</taxon>
        <taxon>Eutetramitia</taxon>
        <taxon>Vahlkampfiidae</taxon>
        <taxon>Naegleria</taxon>
    </lineage>
</organism>
<dbReference type="PROSITE" id="PS50222">
    <property type="entry name" value="EF_HAND_2"/>
    <property type="match status" value="2"/>
</dbReference>
<dbReference type="SUPFAM" id="SSF47473">
    <property type="entry name" value="EF-hand"/>
    <property type="match status" value="1"/>
</dbReference>
<dbReference type="VEuPathDB" id="AmoebaDB:NAEGRDRAFT_72817"/>
<keyword evidence="5" id="KW-1185">Reference proteome</keyword>
<keyword evidence="1" id="KW-0677">Repeat</keyword>
<dbReference type="KEGG" id="ngr:NAEGRDRAFT_72817"/>
<sequence length="191" mass="21627">MPINPSMLKKENYHRETYRNIFDMFDSDMDGLLDEHDLMLVFTKLGRTTETNGKEISDLINDLNSSSDKNGITFDQFVELIGESEDESKGNKLLSFLTSKKSKKVAGMHTENDLKEAFNLFDENKDGEITKQEFRSMIYKLQGLGNISESAPGNVSMSDAEIDYLFSIVDTANKGALNFEQFVSLFTKSMI</sequence>
<keyword evidence="2" id="KW-0106">Calcium</keyword>
<dbReference type="Proteomes" id="UP000006671">
    <property type="component" value="Unassembled WGS sequence"/>
</dbReference>
<dbReference type="PROSITE" id="PS00018">
    <property type="entry name" value="EF_HAND_1"/>
    <property type="match status" value="2"/>
</dbReference>
<dbReference type="InterPro" id="IPR002048">
    <property type="entry name" value="EF_hand_dom"/>
</dbReference>
<evidence type="ECO:0000259" key="3">
    <source>
        <dbReference type="PROSITE" id="PS50222"/>
    </source>
</evidence>
<name>D2VUX3_NAEGR</name>
<dbReference type="InterPro" id="IPR018247">
    <property type="entry name" value="EF_Hand_1_Ca_BS"/>
</dbReference>
<accession>D2VUX3</accession>
<dbReference type="GeneID" id="8853542"/>
<dbReference type="STRING" id="5762.D2VUX3"/>
<dbReference type="Pfam" id="PF13499">
    <property type="entry name" value="EF-hand_7"/>
    <property type="match status" value="2"/>
</dbReference>
<dbReference type="AlphaFoldDB" id="D2VUX3"/>
<dbReference type="CDD" id="cd00051">
    <property type="entry name" value="EFh"/>
    <property type="match status" value="1"/>
</dbReference>
<protein>
    <submittedName>
        <fullName evidence="4">Predicted protein</fullName>
    </submittedName>
</protein>
<feature type="domain" description="EF-hand" evidence="3">
    <location>
        <begin position="109"/>
        <end position="144"/>
    </location>
</feature>
<dbReference type="EMBL" id="GG738900">
    <property type="protein sequence ID" value="EFC39394.1"/>
    <property type="molecule type" value="Genomic_DNA"/>
</dbReference>
<gene>
    <name evidence="4" type="ORF">NAEGRDRAFT_72817</name>
</gene>
<evidence type="ECO:0000256" key="2">
    <source>
        <dbReference type="ARBA" id="ARBA00022837"/>
    </source>
</evidence>
<dbReference type="Gene3D" id="1.10.238.10">
    <property type="entry name" value="EF-hand"/>
    <property type="match status" value="2"/>
</dbReference>
<dbReference type="InterPro" id="IPR011992">
    <property type="entry name" value="EF-hand-dom_pair"/>
</dbReference>
<evidence type="ECO:0000313" key="4">
    <source>
        <dbReference type="EMBL" id="EFC39394.1"/>
    </source>
</evidence>
<dbReference type="OMA" id="DMFDSDM"/>
<reference evidence="4 5" key="1">
    <citation type="journal article" date="2010" name="Cell">
        <title>The genome of Naegleria gruberi illuminates early eukaryotic versatility.</title>
        <authorList>
            <person name="Fritz-Laylin L.K."/>
            <person name="Prochnik S.E."/>
            <person name="Ginger M.L."/>
            <person name="Dacks J.B."/>
            <person name="Carpenter M.L."/>
            <person name="Field M.C."/>
            <person name="Kuo A."/>
            <person name="Paredez A."/>
            <person name="Chapman J."/>
            <person name="Pham J."/>
            <person name="Shu S."/>
            <person name="Neupane R."/>
            <person name="Cipriano M."/>
            <person name="Mancuso J."/>
            <person name="Tu H."/>
            <person name="Salamov A."/>
            <person name="Lindquist E."/>
            <person name="Shapiro H."/>
            <person name="Lucas S."/>
            <person name="Grigoriev I.V."/>
            <person name="Cande W.Z."/>
            <person name="Fulton C."/>
            <person name="Rokhsar D.S."/>
            <person name="Dawson S.C."/>
        </authorList>
    </citation>
    <scope>NUCLEOTIDE SEQUENCE [LARGE SCALE GENOMIC DNA]</scope>
    <source>
        <strain evidence="4 5">NEG-M</strain>
    </source>
</reference>
<evidence type="ECO:0000256" key="1">
    <source>
        <dbReference type="ARBA" id="ARBA00022737"/>
    </source>
</evidence>
<feature type="domain" description="EF-hand" evidence="3">
    <location>
        <begin position="13"/>
        <end position="48"/>
    </location>
</feature>
<dbReference type="GO" id="GO:0005509">
    <property type="term" value="F:calcium ion binding"/>
    <property type="evidence" value="ECO:0007669"/>
    <property type="project" value="InterPro"/>
</dbReference>